<dbReference type="Proteomes" id="UP000324748">
    <property type="component" value="Unassembled WGS sequence"/>
</dbReference>
<dbReference type="SMART" id="SM00220">
    <property type="entry name" value="S_TKc"/>
    <property type="match status" value="1"/>
</dbReference>
<keyword evidence="1" id="KW-0547">Nucleotide-binding</keyword>
<sequence>MPKVIEVPKSDVDFKDKQLEAQDNPNFTLEIQKELGHGDNSVIYQVVTPGLPSAPSALKVISKTSSKNTPSPIKVTGIREQVKQWKALSHPHVLDLKAAFEKESEIFLMTELCEYGSVKAFTDKSNNLSHEPVARILFLQLLSAVHYLHSQQIYHHDLFPQNALLAASPDKKQILLKLANFGRDKTAIAVDESSSSDEESTSDLIQVDLRQLPMILHCLVGDKEHVWPVGSTRSRPLSGLLDRLQKQLKSRISLMQIPDYINQEWFRSSAPFPDGLPVAALTKNIDFSTIDEQTSDANRTNLLTRLGLIDLVKK</sequence>
<dbReference type="EMBL" id="VSWC01000157">
    <property type="protein sequence ID" value="KAA1075090.1"/>
    <property type="molecule type" value="Genomic_DNA"/>
</dbReference>
<feature type="binding site" evidence="1">
    <location>
        <position position="59"/>
    </location>
    <ligand>
        <name>ATP</name>
        <dbReference type="ChEBI" id="CHEBI:30616"/>
    </ligand>
</feature>
<accession>A0A5B0MGY9</accession>
<keyword evidence="4" id="KW-1185">Reference proteome</keyword>
<comment type="caution">
    <text evidence="3">The sequence shown here is derived from an EMBL/GenBank/DDBJ whole genome shotgun (WGS) entry which is preliminary data.</text>
</comment>
<evidence type="ECO:0000313" key="4">
    <source>
        <dbReference type="Proteomes" id="UP000324748"/>
    </source>
</evidence>
<evidence type="ECO:0000313" key="3">
    <source>
        <dbReference type="EMBL" id="KAA1075090.1"/>
    </source>
</evidence>
<gene>
    <name evidence="3" type="ORF">PGT21_028588</name>
</gene>
<proteinExistence type="predicted"/>
<dbReference type="PROSITE" id="PS50011">
    <property type="entry name" value="PROTEIN_KINASE_DOM"/>
    <property type="match status" value="1"/>
</dbReference>
<keyword evidence="1" id="KW-0067">ATP-binding</keyword>
<reference evidence="3 4" key="1">
    <citation type="submission" date="2019-05" db="EMBL/GenBank/DDBJ databases">
        <title>Emergence of the Ug99 lineage of the wheat stem rust pathogen through somatic hybridization.</title>
        <authorList>
            <person name="Li F."/>
            <person name="Upadhyaya N.M."/>
            <person name="Sperschneider J."/>
            <person name="Matny O."/>
            <person name="Nguyen-Phuc H."/>
            <person name="Mago R."/>
            <person name="Raley C."/>
            <person name="Miller M.E."/>
            <person name="Silverstein K.A.T."/>
            <person name="Henningsen E."/>
            <person name="Hirsch C.D."/>
            <person name="Visser B."/>
            <person name="Pretorius Z.A."/>
            <person name="Steffenson B.J."/>
            <person name="Schwessinger B."/>
            <person name="Dodds P.N."/>
            <person name="Figueroa M."/>
        </authorList>
    </citation>
    <scope>NUCLEOTIDE SEQUENCE [LARGE SCALE GENOMIC DNA]</scope>
    <source>
        <strain evidence="3">21-0</strain>
    </source>
</reference>
<dbReference type="Pfam" id="PF00069">
    <property type="entry name" value="Pkinase"/>
    <property type="match status" value="1"/>
</dbReference>
<dbReference type="InterPro" id="IPR017441">
    <property type="entry name" value="Protein_kinase_ATP_BS"/>
</dbReference>
<dbReference type="CDD" id="cd00180">
    <property type="entry name" value="PKc"/>
    <property type="match status" value="1"/>
</dbReference>
<protein>
    <recommendedName>
        <fullName evidence="2">Protein kinase domain-containing protein</fullName>
    </recommendedName>
</protein>
<dbReference type="AlphaFoldDB" id="A0A5B0MGY9"/>
<dbReference type="Gene3D" id="1.10.510.10">
    <property type="entry name" value="Transferase(Phosphotransferase) domain 1"/>
    <property type="match status" value="1"/>
</dbReference>
<organism evidence="3 4">
    <name type="scientific">Puccinia graminis f. sp. tritici</name>
    <dbReference type="NCBI Taxonomy" id="56615"/>
    <lineage>
        <taxon>Eukaryota</taxon>
        <taxon>Fungi</taxon>
        <taxon>Dikarya</taxon>
        <taxon>Basidiomycota</taxon>
        <taxon>Pucciniomycotina</taxon>
        <taxon>Pucciniomycetes</taxon>
        <taxon>Pucciniales</taxon>
        <taxon>Pucciniaceae</taxon>
        <taxon>Puccinia</taxon>
    </lineage>
</organism>
<dbReference type="GO" id="GO:0005524">
    <property type="term" value="F:ATP binding"/>
    <property type="evidence" value="ECO:0007669"/>
    <property type="project" value="UniProtKB-UniRule"/>
</dbReference>
<dbReference type="SUPFAM" id="SSF56112">
    <property type="entry name" value="Protein kinase-like (PK-like)"/>
    <property type="match status" value="1"/>
</dbReference>
<dbReference type="PROSITE" id="PS00107">
    <property type="entry name" value="PROTEIN_KINASE_ATP"/>
    <property type="match status" value="1"/>
</dbReference>
<dbReference type="InterPro" id="IPR011009">
    <property type="entry name" value="Kinase-like_dom_sf"/>
</dbReference>
<dbReference type="PANTHER" id="PTHR24347">
    <property type="entry name" value="SERINE/THREONINE-PROTEIN KINASE"/>
    <property type="match status" value="1"/>
</dbReference>
<name>A0A5B0MGY9_PUCGR</name>
<dbReference type="OrthoDB" id="427969at2759"/>
<evidence type="ECO:0000256" key="1">
    <source>
        <dbReference type="PROSITE-ProRule" id="PRU10141"/>
    </source>
</evidence>
<evidence type="ECO:0000259" key="2">
    <source>
        <dbReference type="PROSITE" id="PS50011"/>
    </source>
</evidence>
<dbReference type="GO" id="GO:0004672">
    <property type="term" value="F:protein kinase activity"/>
    <property type="evidence" value="ECO:0007669"/>
    <property type="project" value="InterPro"/>
</dbReference>
<dbReference type="InterPro" id="IPR000719">
    <property type="entry name" value="Prot_kinase_dom"/>
</dbReference>
<feature type="domain" description="Protein kinase" evidence="2">
    <location>
        <begin position="29"/>
        <end position="314"/>
    </location>
</feature>